<evidence type="ECO:0000313" key="2">
    <source>
        <dbReference type="EMBL" id="OGM06567.1"/>
    </source>
</evidence>
<keyword evidence="1" id="KW-0812">Transmembrane</keyword>
<organism evidence="2 3">
    <name type="scientific">Candidatus Woesebacteria bacterium GWC1_42_13</name>
    <dbReference type="NCBI Taxonomy" id="1802475"/>
    <lineage>
        <taxon>Bacteria</taxon>
        <taxon>Candidatus Woeseibacteriota</taxon>
    </lineage>
</organism>
<keyword evidence="1" id="KW-0472">Membrane</keyword>
<comment type="caution">
    <text evidence="2">The sequence shown here is derived from an EMBL/GenBank/DDBJ whole genome shotgun (WGS) entry which is preliminary data.</text>
</comment>
<dbReference type="InterPro" id="IPR043993">
    <property type="entry name" value="T4SS_pilin"/>
</dbReference>
<proteinExistence type="predicted"/>
<name>A0A1F7WV96_9BACT</name>
<evidence type="ECO:0000256" key="1">
    <source>
        <dbReference type="SAM" id="Phobius"/>
    </source>
</evidence>
<protein>
    <submittedName>
        <fullName evidence="2">Uncharacterized protein</fullName>
    </submittedName>
</protein>
<feature type="transmembrane region" description="Helical" evidence="1">
    <location>
        <begin position="77"/>
        <end position="94"/>
    </location>
</feature>
<feature type="transmembrane region" description="Helical" evidence="1">
    <location>
        <begin position="37"/>
        <end position="61"/>
    </location>
</feature>
<dbReference type="Pfam" id="PF18895">
    <property type="entry name" value="T4SS_pilin"/>
    <property type="match status" value="1"/>
</dbReference>
<accession>A0A1F7WV96</accession>
<reference evidence="2 3" key="1">
    <citation type="journal article" date="2016" name="Nat. Commun.">
        <title>Thousands of microbial genomes shed light on interconnected biogeochemical processes in an aquifer system.</title>
        <authorList>
            <person name="Anantharaman K."/>
            <person name="Brown C.T."/>
            <person name="Hug L.A."/>
            <person name="Sharon I."/>
            <person name="Castelle C.J."/>
            <person name="Probst A.J."/>
            <person name="Thomas B.C."/>
            <person name="Singh A."/>
            <person name="Wilkins M.J."/>
            <person name="Karaoz U."/>
            <person name="Brodie E.L."/>
            <person name="Williams K.H."/>
            <person name="Hubbard S.S."/>
            <person name="Banfield J.F."/>
        </authorList>
    </citation>
    <scope>NUCLEOTIDE SEQUENCE [LARGE SCALE GENOMIC DNA]</scope>
</reference>
<keyword evidence="1" id="KW-1133">Transmembrane helix</keyword>
<gene>
    <name evidence="2" type="ORF">A2129_01615</name>
</gene>
<dbReference type="Proteomes" id="UP000177737">
    <property type="component" value="Unassembled WGS sequence"/>
</dbReference>
<dbReference type="EMBL" id="MGFN01000023">
    <property type="protein sequence ID" value="OGM06567.1"/>
    <property type="molecule type" value="Genomic_DNA"/>
</dbReference>
<dbReference type="AlphaFoldDB" id="A0A1F7WV96"/>
<sequence length="111" mass="12093">MEIAQIDFETLYGELNQGRANFVFSESLTLGQIISSLVPYLFVIAGLLLLLYLIFGGFGLLTSRGDPKAVASAKERITFAVVGFVIVFASYWIVQIVGQILGIEAVQDIFG</sequence>
<evidence type="ECO:0000313" key="3">
    <source>
        <dbReference type="Proteomes" id="UP000177737"/>
    </source>
</evidence>